<dbReference type="AlphaFoldDB" id="A0A3E2VM16"/>
<keyword evidence="2" id="KW-0812">Transmembrane</keyword>
<accession>A0A3E2VM16</accession>
<feature type="coiled-coil region" evidence="1">
    <location>
        <begin position="1"/>
        <end position="42"/>
    </location>
</feature>
<comment type="caution">
    <text evidence="3">The sequence shown here is derived from an EMBL/GenBank/DDBJ whole genome shotgun (WGS) entry which is preliminary data.</text>
</comment>
<evidence type="ECO:0000313" key="4">
    <source>
        <dbReference type="Proteomes" id="UP000260025"/>
    </source>
</evidence>
<feature type="transmembrane region" description="Helical" evidence="2">
    <location>
        <begin position="80"/>
        <end position="98"/>
    </location>
</feature>
<name>A0A3E2VM16_CLOIN</name>
<evidence type="ECO:0000256" key="1">
    <source>
        <dbReference type="SAM" id="Coils"/>
    </source>
</evidence>
<organism evidence="3 4">
    <name type="scientific">Clostridium innocuum</name>
    <dbReference type="NCBI Taxonomy" id="1522"/>
    <lineage>
        <taxon>Bacteria</taxon>
        <taxon>Bacillati</taxon>
        <taxon>Bacillota</taxon>
        <taxon>Clostridia</taxon>
        <taxon>Eubacteriales</taxon>
        <taxon>Clostridiaceae</taxon>
        <taxon>Clostridium</taxon>
    </lineage>
</organism>
<feature type="transmembrane region" description="Helical" evidence="2">
    <location>
        <begin position="45"/>
        <end position="68"/>
    </location>
</feature>
<reference evidence="3 4" key="1">
    <citation type="submission" date="2018-08" db="EMBL/GenBank/DDBJ databases">
        <title>A genome reference for cultivated species of the human gut microbiota.</title>
        <authorList>
            <person name="Zou Y."/>
            <person name="Xue W."/>
            <person name="Luo G."/>
        </authorList>
    </citation>
    <scope>NUCLEOTIDE SEQUENCE [LARGE SCALE GENOMIC DNA]</scope>
    <source>
        <strain evidence="3 4">OF01-2LB</strain>
    </source>
</reference>
<gene>
    <name evidence="3" type="ORF">DXA38_18265</name>
</gene>
<sequence>MNIEQKRIEEIRQEHRKQEERCEALKQKKQVMEDRYEQNNRRLTMCIWILFAVYAVMFMTQLFAYKLLPLELREVAWQSARIGKWVVCILAIILYAVVKHNEGSTYE</sequence>
<dbReference type="RefSeq" id="WP_117444450.1">
    <property type="nucleotide sequence ID" value="NZ_JAJFEN010000004.1"/>
</dbReference>
<keyword evidence="1" id="KW-0175">Coiled coil</keyword>
<dbReference type="EMBL" id="QVEV01000037">
    <property type="protein sequence ID" value="RGC11345.1"/>
    <property type="molecule type" value="Genomic_DNA"/>
</dbReference>
<dbReference type="Proteomes" id="UP000260025">
    <property type="component" value="Unassembled WGS sequence"/>
</dbReference>
<keyword evidence="2" id="KW-0472">Membrane</keyword>
<protein>
    <submittedName>
        <fullName evidence="3">Uncharacterized protein</fullName>
    </submittedName>
</protein>
<proteinExistence type="predicted"/>
<evidence type="ECO:0000256" key="2">
    <source>
        <dbReference type="SAM" id="Phobius"/>
    </source>
</evidence>
<evidence type="ECO:0000313" key="3">
    <source>
        <dbReference type="EMBL" id="RGC11345.1"/>
    </source>
</evidence>
<keyword evidence="2" id="KW-1133">Transmembrane helix</keyword>